<name>A0ABW2QEH2_9BURK</name>
<keyword evidence="2" id="KW-1185">Reference proteome</keyword>
<dbReference type="EMBL" id="JBHTCA010000002">
    <property type="protein sequence ID" value="MFC7407861.1"/>
    <property type="molecule type" value="Genomic_DNA"/>
</dbReference>
<dbReference type="InterPro" id="IPR034756">
    <property type="entry name" value="T2SSM_b"/>
</dbReference>
<dbReference type="InterPro" id="IPR014717">
    <property type="entry name" value="Transl_elong_EF1B/ribsomal_bS6"/>
</dbReference>
<dbReference type="NCBIfam" id="NF040576">
    <property type="entry name" value="T2SS_GspM_XpsM"/>
    <property type="match status" value="1"/>
</dbReference>
<evidence type="ECO:0000313" key="1">
    <source>
        <dbReference type="EMBL" id="MFC7407861.1"/>
    </source>
</evidence>
<sequence>MNPPAQAHRYRHVLAPLVTVLVLALCALALALPYLFKYQGYQQDMQKQAPRIQRLLGLADAGPALAEREQAYQAALDALAFPPDKEGEALHNELSTRLRQAVNGSGLTVTSLSPLPNKPQEGLERYPVSLSVSGNLAQLQNFLATLHQPPRLLVDSMTIRQGRPTPDGAQIVNVEITIVALRRSQV</sequence>
<dbReference type="RefSeq" id="WP_382198955.1">
    <property type="nucleotide sequence ID" value="NZ_JBHTCA010000002.1"/>
</dbReference>
<reference evidence="2" key="1">
    <citation type="journal article" date="2019" name="Int. J. Syst. Evol. Microbiol.">
        <title>The Global Catalogue of Microorganisms (GCM) 10K type strain sequencing project: providing services to taxonomists for standard genome sequencing and annotation.</title>
        <authorList>
            <consortium name="The Broad Institute Genomics Platform"/>
            <consortium name="The Broad Institute Genome Sequencing Center for Infectious Disease"/>
            <person name="Wu L."/>
            <person name="Ma J."/>
        </authorList>
    </citation>
    <scope>NUCLEOTIDE SEQUENCE [LARGE SCALE GENOMIC DNA]</scope>
    <source>
        <strain evidence="2">CGMCC 1.12371</strain>
    </source>
</reference>
<accession>A0ABW2QEH2</accession>
<dbReference type="Gene3D" id="3.30.70.60">
    <property type="match status" value="1"/>
</dbReference>
<dbReference type="Pfam" id="PF10741">
    <property type="entry name" value="T2SSM_b"/>
    <property type="match status" value="1"/>
</dbReference>
<dbReference type="Proteomes" id="UP001596501">
    <property type="component" value="Unassembled WGS sequence"/>
</dbReference>
<comment type="caution">
    <text evidence="1">The sequence shown here is derived from an EMBL/GenBank/DDBJ whole genome shotgun (WGS) entry which is preliminary data.</text>
</comment>
<evidence type="ECO:0000313" key="2">
    <source>
        <dbReference type="Proteomes" id="UP001596501"/>
    </source>
</evidence>
<organism evidence="1 2">
    <name type="scientific">Hydrogenophaga atypica</name>
    <dbReference type="NCBI Taxonomy" id="249409"/>
    <lineage>
        <taxon>Bacteria</taxon>
        <taxon>Pseudomonadati</taxon>
        <taxon>Pseudomonadota</taxon>
        <taxon>Betaproteobacteria</taxon>
        <taxon>Burkholderiales</taxon>
        <taxon>Comamonadaceae</taxon>
        <taxon>Hydrogenophaga</taxon>
    </lineage>
</organism>
<gene>
    <name evidence="1" type="primary">gspM</name>
    <name evidence="1" type="ORF">ACFQPB_03190</name>
</gene>
<proteinExistence type="predicted"/>
<protein>
    <submittedName>
        <fullName evidence="1">Type II secretion system protein GspM</fullName>
    </submittedName>
</protein>